<evidence type="ECO:0000313" key="4">
    <source>
        <dbReference type="EMBL" id="OJJ66295.1"/>
    </source>
</evidence>
<dbReference type="InterPro" id="IPR031359">
    <property type="entry name" value="NACHT_N"/>
</dbReference>
<keyword evidence="5" id="KW-1185">Reference proteome</keyword>
<dbReference type="AlphaFoldDB" id="A0A1L9U3P4"/>
<dbReference type="PANTHER" id="PTHR10039">
    <property type="entry name" value="AMELOGENIN"/>
    <property type="match status" value="1"/>
</dbReference>
<dbReference type="Pfam" id="PF24883">
    <property type="entry name" value="NPHP3_N"/>
    <property type="match status" value="1"/>
</dbReference>
<dbReference type="RefSeq" id="XP_067473545.1">
    <property type="nucleotide sequence ID" value="XM_067620131.1"/>
</dbReference>
<dbReference type="PANTHER" id="PTHR10039:SF17">
    <property type="entry name" value="FUNGAL STAND N-TERMINAL GOODBYE DOMAIN-CONTAINING PROTEIN-RELATED"/>
    <property type="match status" value="1"/>
</dbReference>
<name>A0A1L9U3P4_ASPBC</name>
<dbReference type="PROSITE" id="PS50837">
    <property type="entry name" value="NACHT"/>
    <property type="match status" value="1"/>
</dbReference>
<evidence type="ECO:0000256" key="1">
    <source>
        <dbReference type="ARBA" id="ARBA00022737"/>
    </source>
</evidence>
<evidence type="ECO:0000256" key="2">
    <source>
        <dbReference type="SAM" id="MobiDB-lite"/>
    </source>
</evidence>
<feature type="region of interest" description="Disordered" evidence="2">
    <location>
        <begin position="28"/>
        <end position="77"/>
    </location>
</feature>
<evidence type="ECO:0000313" key="5">
    <source>
        <dbReference type="Proteomes" id="UP000184499"/>
    </source>
</evidence>
<keyword evidence="1" id="KW-0677">Repeat</keyword>
<organism evidence="4 5">
    <name type="scientific">Aspergillus brasiliensis (strain CBS 101740 / IMI 381727 / IBT 21946)</name>
    <dbReference type="NCBI Taxonomy" id="767769"/>
    <lineage>
        <taxon>Eukaryota</taxon>
        <taxon>Fungi</taxon>
        <taxon>Dikarya</taxon>
        <taxon>Ascomycota</taxon>
        <taxon>Pezizomycotina</taxon>
        <taxon>Eurotiomycetes</taxon>
        <taxon>Eurotiomycetidae</taxon>
        <taxon>Eurotiales</taxon>
        <taxon>Aspergillaceae</taxon>
        <taxon>Aspergillus</taxon>
        <taxon>Aspergillus subgen. Circumdati</taxon>
    </lineage>
</organism>
<dbReference type="Gene3D" id="3.40.50.300">
    <property type="entry name" value="P-loop containing nucleotide triphosphate hydrolases"/>
    <property type="match status" value="1"/>
</dbReference>
<feature type="domain" description="NACHT" evidence="3">
    <location>
        <begin position="403"/>
        <end position="546"/>
    </location>
</feature>
<dbReference type="InterPro" id="IPR056884">
    <property type="entry name" value="NPHP3-like_N"/>
</dbReference>
<sequence>MWFHSRPICRRDILTKLNLMDWIKEKLAHRRHGPPQGRPASKSLTPDSKIKTVPSDAREENGEVSPNNSKVDHHASEPEPVDLWGQALHRLSQQNAKLVNEYRTVLIEEGQKDGDTSTVQVLGNLVTSKLDKIEKVRFKYTFNGKKHSVNEQFGKLIQGILGLKEYITVAVSPDPHASLAWSGVLVVLPILLRPWTEEDEVRDGFAYIVDYLIRCKVIEDEYKKAHSNRFLATDRTSEFNRQSLHEAYTEKMIELYKQILEYQIRFLHHLSRSGFIRVFADLSQKDGWKSLKSSIETIEKDIVVILDDLDRVTIHNIDQGVEAIYEFGEQALRMLEDMQGDVKFLKEGYDLEKIDRSLERLSQLYVMNASFESELRHRTCLPGTRETLFDKIGKWTKDRQGQQIFWVNGVAGTGKSTIAKSVASNLAKQGRLGASYFFESGTERGSAQLIFRTIAVQIAQSQEVMRHYIADAVDHNPGIDDFTLEQQWSKLLHEPLKKCVLLEPIFIVIDALDECDEEIEIEMVLRCLSHIRDLPNFRIFITSRPGLTRYFHGIGNSILQVNISEVDGTDGDISKFLRYRLGEIRERWGEKDEDWPEQSALVTLERKAEKLFIYASMACSFIDSFYYKDRLSEILESDRPGLSLLNNLYTKALEKALPPDLRPGEEQKFLTSFCKIIGTIVCLFQPLTVRSLEQLLGQEDVKSYVSRVSSVLSVAGTDEPIRVFHLSFRNFFVDADRDDKTFWADEEEIHALLASRCAEILCTTLDNSIFDLQKHGSTSQDISIDKLNQYLPPHAQYACLNFARHVMESKNNITSQRALKLMNDRLLPWANALVLLQKFQLTTQGSTAQASIGNTIDFASDYGDHTKRLLQLAGEKKDYYTLKLLLSIMWKSESLMTQLEHARRIGVGRLLISAHYLCGDLIPALHLSEDITYNLRRVFGKGCTQAWDMMITSCQLYISIGKELDAQDWKRQSVNYKTAVNILFSWIQGAEQLDDEIADRIRRCWHMLRLSAQRLGSIPRDRSDFEGVKATIDDRYPGLLGSDDELDEWNVESFGFGKAESDYDLFVPELNFELLSDKFH</sequence>
<dbReference type="InterPro" id="IPR007111">
    <property type="entry name" value="NACHT_NTPase"/>
</dbReference>
<dbReference type="InterPro" id="IPR027417">
    <property type="entry name" value="P-loop_NTPase"/>
</dbReference>
<dbReference type="OrthoDB" id="538223at2759"/>
<dbReference type="Pfam" id="PF17100">
    <property type="entry name" value="NACHT_N"/>
    <property type="match status" value="1"/>
</dbReference>
<dbReference type="SUPFAM" id="SSF52540">
    <property type="entry name" value="P-loop containing nucleoside triphosphate hydrolases"/>
    <property type="match status" value="1"/>
</dbReference>
<dbReference type="EMBL" id="KV878699">
    <property type="protein sequence ID" value="OJJ66295.1"/>
    <property type="molecule type" value="Genomic_DNA"/>
</dbReference>
<dbReference type="Proteomes" id="UP000184499">
    <property type="component" value="Unassembled WGS sequence"/>
</dbReference>
<reference evidence="5" key="1">
    <citation type="journal article" date="2017" name="Genome Biol.">
        <title>Comparative genomics reveals high biological diversity and specific adaptations in the industrially and medically important fungal genus Aspergillus.</title>
        <authorList>
            <person name="de Vries R.P."/>
            <person name="Riley R."/>
            <person name="Wiebenga A."/>
            <person name="Aguilar-Osorio G."/>
            <person name="Amillis S."/>
            <person name="Uchima C.A."/>
            <person name="Anderluh G."/>
            <person name="Asadollahi M."/>
            <person name="Askin M."/>
            <person name="Barry K."/>
            <person name="Battaglia E."/>
            <person name="Bayram O."/>
            <person name="Benocci T."/>
            <person name="Braus-Stromeyer S.A."/>
            <person name="Caldana C."/>
            <person name="Canovas D."/>
            <person name="Cerqueira G.C."/>
            <person name="Chen F."/>
            <person name="Chen W."/>
            <person name="Choi C."/>
            <person name="Clum A."/>
            <person name="Dos Santos R.A."/>
            <person name="Damasio A.R."/>
            <person name="Diallinas G."/>
            <person name="Emri T."/>
            <person name="Fekete E."/>
            <person name="Flipphi M."/>
            <person name="Freyberg S."/>
            <person name="Gallo A."/>
            <person name="Gournas C."/>
            <person name="Habgood R."/>
            <person name="Hainaut M."/>
            <person name="Harispe M.L."/>
            <person name="Henrissat B."/>
            <person name="Hilden K.S."/>
            <person name="Hope R."/>
            <person name="Hossain A."/>
            <person name="Karabika E."/>
            <person name="Karaffa L."/>
            <person name="Karanyi Z."/>
            <person name="Krasevec N."/>
            <person name="Kuo A."/>
            <person name="Kusch H."/>
            <person name="LaButti K."/>
            <person name="Lagendijk E.L."/>
            <person name="Lapidus A."/>
            <person name="Levasseur A."/>
            <person name="Lindquist E."/>
            <person name="Lipzen A."/>
            <person name="Logrieco A.F."/>
            <person name="MacCabe A."/>
            <person name="Maekelae M.R."/>
            <person name="Malavazi I."/>
            <person name="Melin P."/>
            <person name="Meyer V."/>
            <person name="Mielnichuk N."/>
            <person name="Miskei M."/>
            <person name="Molnar A.P."/>
            <person name="Mule G."/>
            <person name="Ngan C.Y."/>
            <person name="Orejas M."/>
            <person name="Orosz E."/>
            <person name="Ouedraogo J.P."/>
            <person name="Overkamp K.M."/>
            <person name="Park H.-S."/>
            <person name="Perrone G."/>
            <person name="Piumi F."/>
            <person name="Punt P.J."/>
            <person name="Ram A.F."/>
            <person name="Ramon A."/>
            <person name="Rauscher S."/>
            <person name="Record E."/>
            <person name="Riano-Pachon D.M."/>
            <person name="Robert V."/>
            <person name="Roehrig J."/>
            <person name="Ruller R."/>
            <person name="Salamov A."/>
            <person name="Salih N.S."/>
            <person name="Samson R.A."/>
            <person name="Sandor E."/>
            <person name="Sanguinetti M."/>
            <person name="Schuetze T."/>
            <person name="Sepcic K."/>
            <person name="Shelest E."/>
            <person name="Sherlock G."/>
            <person name="Sophianopoulou V."/>
            <person name="Squina F.M."/>
            <person name="Sun H."/>
            <person name="Susca A."/>
            <person name="Todd R.B."/>
            <person name="Tsang A."/>
            <person name="Unkles S.E."/>
            <person name="van de Wiele N."/>
            <person name="van Rossen-Uffink D."/>
            <person name="Oliveira J.V."/>
            <person name="Vesth T.C."/>
            <person name="Visser J."/>
            <person name="Yu J.-H."/>
            <person name="Zhou M."/>
            <person name="Andersen M.R."/>
            <person name="Archer D.B."/>
            <person name="Baker S.E."/>
            <person name="Benoit I."/>
            <person name="Brakhage A.A."/>
            <person name="Braus G.H."/>
            <person name="Fischer R."/>
            <person name="Frisvad J.C."/>
            <person name="Goldman G.H."/>
            <person name="Houbraken J."/>
            <person name="Oakley B."/>
            <person name="Pocsi I."/>
            <person name="Scazzocchio C."/>
            <person name="Seiboth B."/>
            <person name="vanKuyk P.A."/>
            <person name="Wortman J."/>
            <person name="Dyer P.S."/>
            <person name="Grigoriev I.V."/>
        </authorList>
    </citation>
    <scope>NUCLEOTIDE SEQUENCE [LARGE SCALE GENOMIC DNA]</scope>
    <source>
        <strain evidence="5">CBS 101740 / IMI 381727 / IBT 21946</strain>
    </source>
</reference>
<dbReference type="VEuPathDB" id="FungiDB:ASPBRDRAFT_188620"/>
<proteinExistence type="predicted"/>
<protein>
    <recommendedName>
        <fullName evidence="3">NACHT domain-containing protein</fullName>
    </recommendedName>
</protein>
<evidence type="ECO:0000259" key="3">
    <source>
        <dbReference type="PROSITE" id="PS50837"/>
    </source>
</evidence>
<accession>A0A1L9U3P4</accession>
<gene>
    <name evidence="4" type="ORF">ASPBRDRAFT_188620</name>
</gene>
<dbReference type="GeneID" id="93572619"/>